<proteinExistence type="inferred from homology"/>
<dbReference type="KEGG" id="tle:Tlet_1383"/>
<keyword evidence="5 13" id="KW-0963">Cytoplasm</keyword>
<keyword evidence="17" id="KW-1185">Reference proteome</keyword>
<dbReference type="GO" id="GO:0061710">
    <property type="term" value="F:L-threonylcarbamoyladenylate synthase"/>
    <property type="evidence" value="ECO:0007669"/>
    <property type="project" value="UniProtKB-EC"/>
</dbReference>
<feature type="binding site" evidence="14">
    <location>
        <position position="144"/>
    </location>
    <ligand>
        <name>ATP</name>
        <dbReference type="ChEBI" id="CHEBI:30616"/>
    </ligand>
</feature>
<dbReference type="PROSITE" id="PS51163">
    <property type="entry name" value="YRDC"/>
    <property type="match status" value="1"/>
</dbReference>
<dbReference type="EMBL" id="CP000812">
    <property type="protein sequence ID" value="ABV33940.1"/>
    <property type="molecule type" value="Genomic_DNA"/>
</dbReference>
<comment type="similarity">
    <text evidence="2 13">Belongs to the SUA5 family.</text>
</comment>
<dbReference type="SUPFAM" id="SSF55821">
    <property type="entry name" value="YrdC/RibB"/>
    <property type="match status" value="1"/>
</dbReference>
<feature type="binding site" evidence="14">
    <location>
        <position position="122"/>
    </location>
    <ligand>
        <name>L-threonine</name>
        <dbReference type="ChEBI" id="CHEBI:57926"/>
    </ligand>
</feature>
<feature type="binding site" evidence="14">
    <location>
        <position position="196"/>
    </location>
    <ligand>
        <name>ATP</name>
        <dbReference type="ChEBI" id="CHEBI:30616"/>
    </ligand>
</feature>
<feature type="domain" description="YrdC-like" evidence="15">
    <location>
        <begin position="14"/>
        <end position="200"/>
    </location>
</feature>
<dbReference type="Pfam" id="PF03481">
    <property type="entry name" value="Sua5_C"/>
    <property type="match status" value="1"/>
</dbReference>
<feature type="binding site" evidence="14">
    <location>
        <position position="63"/>
    </location>
    <ligand>
        <name>ATP</name>
        <dbReference type="ChEBI" id="CHEBI:30616"/>
    </ligand>
</feature>
<dbReference type="Gene3D" id="3.40.50.11030">
    <property type="entry name" value="Threonylcarbamoyl-AMP synthase, C-terminal domain"/>
    <property type="match status" value="1"/>
</dbReference>
<organism evidence="16 17">
    <name type="scientific">Pseudothermotoga lettingae (strain ATCC BAA-301 / DSM 14385 / NBRC 107922 / TMO)</name>
    <name type="common">Thermotoga lettingae</name>
    <dbReference type="NCBI Taxonomy" id="416591"/>
    <lineage>
        <taxon>Bacteria</taxon>
        <taxon>Thermotogati</taxon>
        <taxon>Thermotogota</taxon>
        <taxon>Thermotogae</taxon>
        <taxon>Thermotogales</taxon>
        <taxon>Thermotogaceae</taxon>
        <taxon>Pseudothermotoga</taxon>
    </lineage>
</organism>
<name>A8F706_PSELT</name>
<dbReference type="RefSeq" id="WP_012003416.1">
    <property type="nucleotide sequence ID" value="NC_009828.1"/>
</dbReference>
<feature type="binding site" evidence="14">
    <location>
        <position position="182"/>
    </location>
    <ligand>
        <name>L-threonine</name>
        <dbReference type="ChEBI" id="CHEBI:57926"/>
    </ligand>
</feature>
<feature type="binding site" evidence="14">
    <location>
        <position position="238"/>
    </location>
    <ligand>
        <name>ATP</name>
        <dbReference type="ChEBI" id="CHEBI:30616"/>
    </ligand>
</feature>
<dbReference type="GO" id="GO:0005737">
    <property type="term" value="C:cytoplasm"/>
    <property type="evidence" value="ECO:0007669"/>
    <property type="project" value="UniProtKB-SubCell"/>
</dbReference>
<reference evidence="16 17" key="1">
    <citation type="submission" date="2007-08" db="EMBL/GenBank/DDBJ databases">
        <title>Complete sequence of Thermotoga lettingae TMO.</title>
        <authorList>
            <consortium name="US DOE Joint Genome Institute"/>
            <person name="Copeland A."/>
            <person name="Lucas S."/>
            <person name="Lapidus A."/>
            <person name="Barry K."/>
            <person name="Glavina del Rio T."/>
            <person name="Dalin E."/>
            <person name="Tice H."/>
            <person name="Pitluck S."/>
            <person name="Foster B."/>
            <person name="Bruce D."/>
            <person name="Schmutz J."/>
            <person name="Larimer F."/>
            <person name="Land M."/>
            <person name="Hauser L."/>
            <person name="Kyrpides N."/>
            <person name="Mikhailova N."/>
            <person name="Nelson K."/>
            <person name="Gogarten J.P."/>
            <person name="Noll K."/>
            <person name="Richardson P."/>
        </authorList>
    </citation>
    <scope>NUCLEOTIDE SEQUENCE [LARGE SCALE GENOMIC DNA]</scope>
    <source>
        <strain evidence="17">ATCC BAA-301 / DSM 14385 / NBRC 107922 / TMO</strain>
    </source>
</reference>
<comment type="catalytic activity">
    <reaction evidence="12 13">
        <text>L-threonine + hydrogencarbonate + ATP = L-threonylcarbamoyladenylate + diphosphate + H2O</text>
        <dbReference type="Rhea" id="RHEA:36407"/>
        <dbReference type="ChEBI" id="CHEBI:15377"/>
        <dbReference type="ChEBI" id="CHEBI:17544"/>
        <dbReference type="ChEBI" id="CHEBI:30616"/>
        <dbReference type="ChEBI" id="CHEBI:33019"/>
        <dbReference type="ChEBI" id="CHEBI:57926"/>
        <dbReference type="ChEBI" id="CHEBI:73682"/>
        <dbReference type="EC" id="2.7.7.87"/>
    </reaction>
</comment>
<dbReference type="PIRSF" id="PIRSF004930">
    <property type="entry name" value="Tln_factor_SUA5"/>
    <property type="match status" value="1"/>
</dbReference>
<evidence type="ECO:0000313" key="16">
    <source>
        <dbReference type="EMBL" id="ABV33940.1"/>
    </source>
</evidence>
<dbReference type="AlphaFoldDB" id="A8F706"/>
<keyword evidence="7 13" id="KW-0819">tRNA processing</keyword>
<dbReference type="GO" id="GO:0000049">
    <property type="term" value="F:tRNA binding"/>
    <property type="evidence" value="ECO:0007669"/>
    <property type="project" value="TreeGrafter"/>
</dbReference>
<feature type="binding site" evidence="14">
    <location>
        <position position="36"/>
    </location>
    <ligand>
        <name>L-threonine</name>
        <dbReference type="ChEBI" id="CHEBI:57926"/>
    </ligand>
</feature>
<dbReference type="PANTHER" id="PTHR17490">
    <property type="entry name" value="SUA5"/>
    <property type="match status" value="1"/>
</dbReference>
<feature type="binding site" evidence="14">
    <location>
        <position position="68"/>
    </location>
    <ligand>
        <name>L-threonine</name>
        <dbReference type="ChEBI" id="CHEBI:57926"/>
    </ligand>
</feature>
<dbReference type="NCBIfam" id="TIGR00057">
    <property type="entry name" value="L-threonylcarbamoyladenylate synthase"/>
    <property type="match status" value="1"/>
</dbReference>
<feature type="binding site" evidence="14">
    <location>
        <position position="118"/>
    </location>
    <ligand>
        <name>ATP</name>
        <dbReference type="ChEBI" id="CHEBI:30616"/>
    </ligand>
</feature>
<dbReference type="OrthoDB" id="9814580at2"/>
<dbReference type="Proteomes" id="UP000002016">
    <property type="component" value="Chromosome"/>
</dbReference>
<evidence type="ECO:0000256" key="13">
    <source>
        <dbReference type="PIRNR" id="PIRNR004930"/>
    </source>
</evidence>
<comment type="function">
    <text evidence="13">Required for the formation of a threonylcarbamoyl group on adenosine at position 37 (t(6)A37) in tRNAs that read codons beginning with adenine.</text>
</comment>
<evidence type="ECO:0000256" key="12">
    <source>
        <dbReference type="ARBA" id="ARBA00048366"/>
    </source>
</evidence>
<evidence type="ECO:0000256" key="8">
    <source>
        <dbReference type="ARBA" id="ARBA00022695"/>
    </source>
</evidence>
<dbReference type="EC" id="2.7.7.87" evidence="3 13"/>
<keyword evidence="10 13" id="KW-0067">ATP-binding</keyword>
<dbReference type="STRING" id="416591.Tlet_1383"/>
<feature type="binding site" evidence="14">
    <location>
        <position position="59"/>
    </location>
    <ligand>
        <name>ATP</name>
        <dbReference type="ChEBI" id="CHEBI:30616"/>
    </ligand>
</feature>
<evidence type="ECO:0000313" key="17">
    <source>
        <dbReference type="Proteomes" id="UP000002016"/>
    </source>
</evidence>
<sequence>MTTLIKVDPLNPNEGILRKAAQTIKEGGVVAFPTETVYGLGADCFNISAVLKIFQIKNRPADNPLIIHIYDKKQLEELVEGDIEQNSYVMDVFWPGPVTFIFRKKANVPKEVTGGLETVAIRMPSHPVAQVFLRLSGTPVAAPSANLSGKPSPTRAEHVIADLYGSVDVIIDGGETPLGLESTIVDLSRDYPVLLRPGPATIEEIKKIVPNLYIPDFLLKKENEPVKPLAPGMAYRHYAPDKPLILVINEKKLDEVLSKHPDSPIICPEEMSDRFYGRKTIIMGKLREPFTIAQNLFHVLREVDSLNAESVIVIGLEPQGILFSVMNRLKKAASEVID</sequence>
<dbReference type="GO" id="GO:0008033">
    <property type="term" value="P:tRNA processing"/>
    <property type="evidence" value="ECO:0007669"/>
    <property type="project" value="UniProtKB-KW"/>
</dbReference>
<dbReference type="GO" id="GO:0005524">
    <property type="term" value="F:ATP binding"/>
    <property type="evidence" value="ECO:0007669"/>
    <property type="project" value="UniProtKB-UniRule"/>
</dbReference>
<evidence type="ECO:0000256" key="9">
    <source>
        <dbReference type="ARBA" id="ARBA00022741"/>
    </source>
</evidence>
<keyword evidence="6 13" id="KW-0808">Transferase</keyword>
<evidence type="ECO:0000256" key="5">
    <source>
        <dbReference type="ARBA" id="ARBA00022490"/>
    </source>
</evidence>
<evidence type="ECO:0000256" key="6">
    <source>
        <dbReference type="ARBA" id="ARBA00022679"/>
    </source>
</evidence>
<keyword evidence="9 13" id="KW-0547">Nucleotide-binding</keyword>
<feature type="binding site" evidence="14">
    <location>
        <position position="142"/>
    </location>
    <ligand>
        <name>L-threonine</name>
        <dbReference type="ChEBI" id="CHEBI:57926"/>
    </ligand>
</feature>
<gene>
    <name evidence="16" type="ordered locus">Tlet_1383</name>
</gene>
<evidence type="ECO:0000256" key="4">
    <source>
        <dbReference type="ARBA" id="ARBA00015492"/>
    </source>
</evidence>
<evidence type="ECO:0000256" key="11">
    <source>
        <dbReference type="ARBA" id="ARBA00029774"/>
    </source>
</evidence>
<feature type="binding site" evidence="14">
    <location>
        <position position="152"/>
    </location>
    <ligand>
        <name>ATP</name>
        <dbReference type="ChEBI" id="CHEBI:30616"/>
    </ligand>
</feature>
<evidence type="ECO:0000256" key="1">
    <source>
        <dbReference type="ARBA" id="ARBA00004496"/>
    </source>
</evidence>
<dbReference type="HOGENOM" id="CLU_031397_0_1_0"/>
<evidence type="ECO:0000256" key="10">
    <source>
        <dbReference type="ARBA" id="ARBA00022840"/>
    </source>
</evidence>
<dbReference type="InterPro" id="IPR017945">
    <property type="entry name" value="DHBP_synth_RibB-like_a/b_dom"/>
</dbReference>
<dbReference type="Gene3D" id="3.90.870.10">
    <property type="entry name" value="DHBP synthase"/>
    <property type="match status" value="1"/>
</dbReference>
<protein>
    <recommendedName>
        <fullName evidence="4 13">Threonylcarbamoyl-AMP synthase</fullName>
        <shortName evidence="13">TC-AMP synthase</shortName>
        <ecNumber evidence="3 13">2.7.7.87</ecNumber>
    </recommendedName>
    <alternativeName>
        <fullName evidence="11 13">L-threonylcarbamoyladenylate synthase</fullName>
    </alternativeName>
</protein>
<dbReference type="Pfam" id="PF01300">
    <property type="entry name" value="Sua5_yciO_yrdC"/>
    <property type="match status" value="1"/>
</dbReference>
<dbReference type="eggNOG" id="COG0009">
    <property type="taxonomic scope" value="Bacteria"/>
</dbReference>
<evidence type="ECO:0000259" key="15">
    <source>
        <dbReference type="PROSITE" id="PS51163"/>
    </source>
</evidence>
<dbReference type="InterPro" id="IPR010923">
    <property type="entry name" value="T(6)A37_SUA5"/>
</dbReference>
<dbReference type="InterPro" id="IPR006070">
    <property type="entry name" value="Sua5-like_dom"/>
</dbReference>
<keyword evidence="8 13" id="KW-0548">Nucleotidyltransferase</keyword>
<dbReference type="PANTHER" id="PTHR17490:SF16">
    <property type="entry name" value="THREONYLCARBAMOYL-AMP SYNTHASE"/>
    <property type="match status" value="1"/>
</dbReference>
<reference evidence="16 17" key="2">
    <citation type="journal article" date="2009" name="Proc. Natl. Acad. Sci. U.S.A.">
        <title>On the chimeric nature, thermophilic origin, and phylogenetic placement of the Thermotogales.</title>
        <authorList>
            <person name="Zhaxybayeva O."/>
            <person name="Swithers K.S."/>
            <person name="Lapierre P."/>
            <person name="Fournier G.P."/>
            <person name="Bickhart D.M."/>
            <person name="DeBoy R.T."/>
            <person name="Nelson K.E."/>
            <person name="Nesbo C.L."/>
            <person name="Doolittle W.F."/>
            <person name="Gogarten J.P."/>
            <person name="Noll K.M."/>
        </authorList>
    </citation>
    <scope>NUCLEOTIDE SEQUENCE [LARGE SCALE GENOMIC DNA]</scope>
    <source>
        <strain evidence="17">ATCC BAA-301 / DSM 14385 / NBRC 107922 / TMO</strain>
    </source>
</reference>
<evidence type="ECO:0000256" key="14">
    <source>
        <dbReference type="PIRSR" id="PIRSR004930-1"/>
    </source>
</evidence>
<comment type="subcellular location">
    <subcellularLocation>
        <location evidence="1 13">Cytoplasm</location>
    </subcellularLocation>
</comment>
<dbReference type="GO" id="GO:0003725">
    <property type="term" value="F:double-stranded RNA binding"/>
    <property type="evidence" value="ECO:0007669"/>
    <property type="project" value="UniProtKB-UniRule"/>
</dbReference>
<evidence type="ECO:0000256" key="2">
    <source>
        <dbReference type="ARBA" id="ARBA00007663"/>
    </source>
</evidence>
<dbReference type="InterPro" id="IPR038385">
    <property type="entry name" value="Sua5/YwlC_C"/>
</dbReference>
<dbReference type="InterPro" id="IPR005145">
    <property type="entry name" value="Sua5_C"/>
</dbReference>
<evidence type="ECO:0000256" key="7">
    <source>
        <dbReference type="ARBA" id="ARBA00022694"/>
    </source>
</evidence>
<dbReference type="FunFam" id="3.90.870.10:FF:000009">
    <property type="entry name" value="Threonylcarbamoyl-AMP synthase, putative"/>
    <property type="match status" value="1"/>
</dbReference>
<accession>A8F706</accession>
<dbReference type="InterPro" id="IPR050156">
    <property type="entry name" value="TC-AMP_synthase_SUA5"/>
</dbReference>
<evidence type="ECO:0000256" key="3">
    <source>
        <dbReference type="ARBA" id="ARBA00012584"/>
    </source>
</evidence>
<dbReference type="GO" id="GO:0006450">
    <property type="term" value="P:regulation of translational fidelity"/>
    <property type="evidence" value="ECO:0007669"/>
    <property type="project" value="TreeGrafter"/>
</dbReference>